<evidence type="ECO:0000259" key="2">
    <source>
        <dbReference type="PROSITE" id="PS50968"/>
    </source>
</evidence>
<dbReference type="PANTHER" id="PTHR45266">
    <property type="entry name" value="OXALOACETATE DECARBOXYLASE ALPHA CHAIN"/>
    <property type="match status" value="1"/>
</dbReference>
<dbReference type="Gene3D" id="2.40.50.100">
    <property type="match status" value="1"/>
</dbReference>
<dbReference type="FunFam" id="2.40.50.100:FF:000003">
    <property type="entry name" value="Acetyl-CoA carboxylase biotin carboxyl carrier protein"/>
    <property type="match status" value="1"/>
</dbReference>
<dbReference type="PROSITE" id="PS50968">
    <property type="entry name" value="BIOTINYL_LIPOYL"/>
    <property type="match status" value="1"/>
</dbReference>
<keyword evidence="1" id="KW-0092">Biotin</keyword>
<dbReference type="AlphaFoldDB" id="A0A0P6X9T1"/>
<dbReference type="InterPro" id="IPR001882">
    <property type="entry name" value="Biotin_BS"/>
</dbReference>
<gene>
    <name evidence="3" type="ORF">ADN00_10960</name>
</gene>
<name>A0A0P6X9T1_9CHLR</name>
<dbReference type="PANTHER" id="PTHR45266:SF3">
    <property type="entry name" value="OXALOACETATE DECARBOXYLASE ALPHA CHAIN"/>
    <property type="match status" value="1"/>
</dbReference>
<dbReference type="Pfam" id="PF00364">
    <property type="entry name" value="Biotin_lipoyl"/>
    <property type="match status" value="1"/>
</dbReference>
<dbReference type="EMBL" id="LGCL01000025">
    <property type="protein sequence ID" value="KPL76487.1"/>
    <property type="molecule type" value="Genomic_DNA"/>
</dbReference>
<evidence type="ECO:0000313" key="4">
    <source>
        <dbReference type="Proteomes" id="UP000050417"/>
    </source>
</evidence>
<evidence type="ECO:0000313" key="3">
    <source>
        <dbReference type="EMBL" id="KPL76487.1"/>
    </source>
</evidence>
<reference evidence="3 4" key="1">
    <citation type="submission" date="2015-07" db="EMBL/GenBank/DDBJ databases">
        <title>Genome sequence of Ornatilinea apprima DSM 23815.</title>
        <authorList>
            <person name="Hemp J."/>
            <person name="Ward L.M."/>
            <person name="Pace L.A."/>
            <person name="Fischer W.W."/>
        </authorList>
    </citation>
    <scope>NUCLEOTIDE SEQUENCE [LARGE SCALE GENOMIC DNA]</scope>
    <source>
        <strain evidence="3 4">P3M-1</strain>
    </source>
</reference>
<dbReference type="InterPro" id="IPR000089">
    <property type="entry name" value="Biotin_lipoyl"/>
</dbReference>
<dbReference type="SUPFAM" id="SSF51230">
    <property type="entry name" value="Single hybrid motif"/>
    <property type="match status" value="1"/>
</dbReference>
<proteinExistence type="predicted"/>
<protein>
    <recommendedName>
        <fullName evidence="2">Lipoyl-binding domain-containing protein</fullName>
    </recommendedName>
</protein>
<keyword evidence="4" id="KW-1185">Reference proteome</keyword>
<dbReference type="PROSITE" id="PS00188">
    <property type="entry name" value="BIOTIN"/>
    <property type="match status" value="1"/>
</dbReference>
<organism evidence="3 4">
    <name type="scientific">Ornatilinea apprima</name>
    <dbReference type="NCBI Taxonomy" id="1134406"/>
    <lineage>
        <taxon>Bacteria</taxon>
        <taxon>Bacillati</taxon>
        <taxon>Chloroflexota</taxon>
        <taxon>Anaerolineae</taxon>
        <taxon>Anaerolineales</taxon>
        <taxon>Anaerolineaceae</taxon>
        <taxon>Ornatilinea</taxon>
    </lineage>
</organism>
<dbReference type="CDD" id="cd06850">
    <property type="entry name" value="biotinyl_domain"/>
    <property type="match status" value="1"/>
</dbReference>
<sequence>MKMRVKIDEQFFDVEIENLEERPIRATVEGQTFEIWPEEEQETCEPAYTPPVPQLVVGSPASPVSAAIPTASSNSVKAPIPGVILAVHVKVGESVRAGQELCTLEAMKMKNAIRASRDGVIAAIHVQPGQTVQHGHALMDFSD</sequence>
<accession>A0A0P6X9T1</accession>
<dbReference type="InterPro" id="IPR011053">
    <property type="entry name" value="Single_hybrid_motif"/>
</dbReference>
<dbReference type="InterPro" id="IPR050709">
    <property type="entry name" value="Biotin_Carboxyl_Carrier/Decarb"/>
</dbReference>
<feature type="domain" description="Lipoyl-binding" evidence="2">
    <location>
        <begin position="63"/>
        <end position="142"/>
    </location>
</feature>
<comment type="caution">
    <text evidence="3">The sequence shown here is derived from an EMBL/GenBank/DDBJ whole genome shotgun (WGS) entry which is preliminary data.</text>
</comment>
<dbReference type="STRING" id="1134406.ADN00_10960"/>
<dbReference type="OrthoDB" id="3730619at2"/>
<evidence type="ECO:0000256" key="1">
    <source>
        <dbReference type="ARBA" id="ARBA00023267"/>
    </source>
</evidence>
<dbReference type="RefSeq" id="WP_075063054.1">
    <property type="nucleotide sequence ID" value="NZ_LGCL01000025.1"/>
</dbReference>
<dbReference type="Proteomes" id="UP000050417">
    <property type="component" value="Unassembled WGS sequence"/>
</dbReference>